<comment type="subcellular location">
    <subcellularLocation>
        <location evidence="2">Cell projection</location>
        <location evidence="2">Cilium</location>
    </subcellularLocation>
    <subcellularLocation>
        <location evidence="3">Membrane</location>
        <topology evidence="3">Multi-pass membrane protein</topology>
    </subcellularLocation>
</comment>
<accession>A0ABM1EQU8</accession>
<evidence type="ECO:0000313" key="13">
    <source>
        <dbReference type="RefSeq" id="XP_014674569.1"/>
    </source>
</evidence>
<evidence type="ECO:0000256" key="10">
    <source>
        <dbReference type="SAM" id="Phobius"/>
    </source>
</evidence>
<dbReference type="InterPro" id="IPR026771">
    <property type="entry name" value="Tmem218"/>
</dbReference>
<dbReference type="Pfam" id="PF25810">
    <property type="entry name" value="TMEM218_N"/>
    <property type="match status" value="1"/>
</dbReference>
<keyword evidence="9" id="KW-0966">Cell projection</keyword>
<sequence>MAEESIRILGVGVGVIIIGALWVMCLFLCIFCTAVTGGARNSGFITFAIALAVTLFLVFLPRQPLAPPPELDMTIYDGLFYWRLAILGFLSISLIVGMVGVLKHYLAEPIYAKALKTHRS</sequence>
<evidence type="ECO:0000256" key="9">
    <source>
        <dbReference type="ARBA" id="ARBA00023273"/>
    </source>
</evidence>
<feature type="transmembrane region" description="Helical" evidence="10">
    <location>
        <begin position="43"/>
        <end position="60"/>
    </location>
</feature>
<proteinExistence type="inferred from homology"/>
<evidence type="ECO:0000313" key="12">
    <source>
        <dbReference type="Proteomes" id="UP000695022"/>
    </source>
</evidence>
<feature type="domain" description="Transmembrane protein 218 N-terminal" evidence="11">
    <location>
        <begin position="8"/>
        <end position="62"/>
    </location>
</feature>
<evidence type="ECO:0000256" key="4">
    <source>
        <dbReference type="ARBA" id="ARBA00010775"/>
    </source>
</evidence>
<evidence type="ECO:0000256" key="7">
    <source>
        <dbReference type="ARBA" id="ARBA00022989"/>
    </source>
</evidence>
<dbReference type="PANTHER" id="PTHR31622">
    <property type="entry name" value="TRANSMEMBRANE PROTEIN 218"/>
    <property type="match status" value="1"/>
</dbReference>
<reference evidence="13" key="1">
    <citation type="submission" date="2025-08" db="UniProtKB">
        <authorList>
            <consortium name="RefSeq"/>
        </authorList>
    </citation>
    <scope>IDENTIFICATION</scope>
</reference>
<evidence type="ECO:0000256" key="5">
    <source>
        <dbReference type="ARBA" id="ARBA00015054"/>
    </source>
</evidence>
<evidence type="ECO:0000259" key="11">
    <source>
        <dbReference type="Pfam" id="PF25810"/>
    </source>
</evidence>
<evidence type="ECO:0000256" key="2">
    <source>
        <dbReference type="ARBA" id="ARBA00004138"/>
    </source>
</evidence>
<name>A0ABM1EQU8_PRICU</name>
<evidence type="ECO:0000256" key="3">
    <source>
        <dbReference type="ARBA" id="ARBA00004141"/>
    </source>
</evidence>
<comment type="function">
    <text evidence="1">May be involved in ciliary biogenesis or function.</text>
</comment>
<keyword evidence="12" id="KW-1185">Reference proteome</keyword>
<keyword evidence="7 10" id="KW-1133">Transmembrane helix</keyword>
<comment type="similarity">
    <text evidence="4">Belongs to the TMEM218 family.</text>
</comment>
<gene>
    <name evidence="13" type="primary">LOC106814736</name>
</gene>
<dbReference type="Proteomes" id="UP000695022">
    <property type="component" value="Unplaced"/>
</dbReference>
<evidence type="ECO:0000256" key="1">
    <source>
        <dbReference type="ARBA" id="ARBA00003173"/>
    </source>
</evidence>
<evidence type="ECO:0000256" key="6">
    <source>
        <dbReference type="ARBA" id="ARBA00022692"/>
    </source>
</evidence>
<keyword evidence="6 10" id="KW-0812">Transmembrane</keyword>
<dbReference type="RefSeq" id="XP_014674569.1">
    <property type="nucleotide sequence ID" value="XM_014819083.1"/>
</dbReference>
<feature type="transmembrane region" description="Helical" evidence="10">
    <location>
        <begin position="80"/>
        <end position="102"/>
    </location>
</feature>
<keyword evidence="8 10" id="KW-0472">Membrane</keyword>
<dbReference type="GeneID" id="106814736"/>
<organism evidence="12 13">
    <name type="scientific">Priapulus caudatus</name>
    <name type="common">Priapulid worm</name>
    <dbReference type="NCBI Taxonomy" id="37621"/>
    <lineage>
        <taxon>Eukaryota</taxon>
        <taxon>Metazoa</taxon>
        <taxon>Ecdysozoa</taxon>
        <taxon>Scalidophora</taxon>
        <taxon>Priapulida</taxon>
        <taxon>Priapulimorpha</taxon>
        <taxon>Priapulimorphida</taxon>
        <taxon>Priapulidae</taxon>
        <taxon>Priapulus</taxon>
    </lineage>
</organism>
<protein>
    <recommendedName>
        <fullName evidence="5">Transmembrane protein 218</fullName>
    </recommendedName>
</protein>
<evidence type="ECO:0000256" key="8">
    <source>
        <dbReference type="ARBA" id="ARBA00023136"/>
    </source>
</evidence>
<feature type="transmembrane region" description="Helical" evidence="10">
    <location>
        <begin position="6"/>
        <end position="31"/>
    </location>
</feature>
<dbReference type="InterPro" id="IPR057973">
    <property type="entry name" value="TMEM218_N"/>
</dbReference>
<dbReference type="PANTHER" id="PTHR31622:SF1">
    <property type="entry name" value="TRANSMEMBRANE PROTEIN 218"/>
    <property type="match status" value="1"/>
</dbReference>